<dbReference type="EMBL" id="GL891302">
    <property type="protein sequence ID" value="EGO61488.1"/>
    <property type="molecule type" value="Genomic_DNA"/>
</dbReference>
<dbReference type="VEuPathDB" id="FungiDB:NEUTE1DRAFT_35008"/>
<evidence type="ECO:0000313" key="1">
    <source>
        <dbReference type="EMBL" id="EGO61488.1"/>
    </source>
</evidence>
<dbReference type="Proteomes" id="UP000008065">
    <property type="component" value="Unassembled WGS sequence"/>
</dbReference>
<protein>
    <submittedName>
        <fullName evidence="1">Uncharacterized protein</fullName>
    </submittedName>
</protein>
<gene>
    <name evidence="1" type="ORF">NEUTE1DRAFT_35008</name>
</gene>
<dbReference type="KEGG" id="nte:NEUTE1DRAFT35008"/>
<accession>F8MDQ0</accession>
<organism evidence="1 2">
    <name type="scientific">Neurospora tetrasperma (strain FGSC 2508 / ATCC MYA-4615 / P0657)</name>
    <dbReference type="NCBI Taxonomy" id="510951"/>
    <lineage>
        <taxon>Eukaryota</taxon>
        <taxon>Fungi</taxon>
        <taxon>Dikarya</taxon>
        <taxon>Ascomycota</taxon>
        <taxon>Pezizomycotina</taxon>
        <taxon>Sordariomycetes</taxon>
        <taxon>Sordariomycetidae</taxon>
        <taxon>Sordariales</taxon>
        <taxon>Sordariaceae</taxon>
        <taxon>Neurospora</taxon>
    </lineage>
</organism>
<dbReference type="HOGENOM" id="CLU_2838171_0_0_1"/>
<dbReference type="RefSeq" id="XP_009847083.1">
    <property type="nucleotide sequence ID" value="XM_009848781.1"/>
</dbReference>
<sequence length="66" mass="7686">DPPKLLALRISKGVIKIKDYNRKVKILIDRFFLKVDIPIEYSINWIILINSVNLIVISKLVIKEVI</sequence>
<dbReference type="AlphaFoldDB" id="F8MDQ0"/>
<proteinExistence type="predicted"/>
<feature type="non-terminal residue" evidence="1">
    <location>
        <position position="1"/>
    </location>
</feature>
<keyword evidence="2" id="KW-1185">Reference proteome</keyword>
<dbReference type="GeneID" id="20827494"/>
<evidence type="ECO:0000313" key="2">
    <source>
        <dbReference type="Proteomes" id="UP000008065"/>
    </source>
</evidence>
<reference evidence="2" key="1">
    <citation type="journal article" date="2011" name="Genetics">
        <title>Massive changes in genome architecture accompany the transition to self-fertility in the filamentous fungus Neurospora tetrasperma.</title>
        <authorList>
            <person name="Ellison C.E."/>
            <person name="Stajich J.E."/>
            <person name="Jacobson D.J."/>
            <person name="Natvig D.O."/>
            <person name="Lapidus A."/>
            <person name="Foster B."/>
            <person name="Aerts A."/>
            <person name="Riley R."/>
            <person name="Lindquist E.A."/>
            <person name="Grigoriev I.V."/>
            <person name="Taylor J.W."/>
        </authorList>
    </citation>
    <scope>NUCLEOTIDE SEQUENCE [LARGE SCALE GENOMIC DNA]</scope>
    <source>
        <strain evidence="2">FGSC 2508 / P0657</strain>
    </source>
</reference>
<name>F8MDQ0_NEUT8</name>